<dbReference type="GO" id="GO:0016114">
    <property type="term" value="P:terpenoid biosynthetic process"/>
    <property type="evidence" value="ECO:0007669"/>
    <property type="project" value="UniProtKB-ARBA"/>
</dbReference>
<dbReference type="Gene3D" id="1.10.600.10">
    <property type="entry name" value="Farnesyl Diphosphate Synthase"/>
    <property type="match status" value="1"/>
</dbReference>
<keyword evidence="4" id="KW-0479">Metal-binding</keyword>
<evidence type="ECO:0000256" key="5">
    <source>
        <dbReference type="ARBA" id="ARBA00022842"/>
    </source>
</evidence>
<evidence type="ECO:0000313" key="9">
    <source>
        <dbReference type="Proteomes" id="UP000250166"/>
    </source>
</evidence>
<dbReference type="Pfam" id="PF00348">
    <property type="entry name" value="polyprenyl_synt"/>
    <property type="match status" value="1"/>
</dbReference>
<dbReference type="PROSITE" id="PS00444">
    <property type="entry name" value="POLYPRENYL_SYNTHASE_2"/>
    <property type="match status" value="1"/>
</dbReference>
<dbReference type="PANTHER" id="PTHR43281:SF1">
    <property type="entry name" value="FARNESYL DIPHOSPHATE SYNTHASE"/>
    <property type="match status" value="1"/>
</dbReference>
<dbReference type="AlphaFoldDB" id="A0A2X3BFQ3"/>
<comment type="similarity">
    <text evidence="2 7">Belongs to the FPP/GGPP synthase family.</text>
</comment>
<evidence type="ECO:0000256" key="3">
    <source>
        <dbReference type="ARBA" id="ARBA00022679"/>
    </source>
</evidence>
<dbReference type="Proteomes" id="UP000250166">
    <property type="component" value="Unassembled WGS sequence"/>
</dbReference>
<dbReference type="GO" id="GO:0004337">
    <property type="term" value="F:(2E,6E)-farnesyl diphosphate synthase activity"/>
    <property type="evidence" value="ECO:0007669"/>
    <property type="project" value="UniProtKB-EC"/>
</dbReference>
<dbReference type="PANTHER" id="PTHR43281">
    <property type="entry name" value="FARNESYL DIPHOSPHATE SYNTHASE"/>
    <property type="match status" value="1"/>
</dbReference>
<dbReference type="InterPro" id="IPR033749">
    <property type="entry name" value="Polyprenyl_synt_CS"/>
</dbReference>
<dbReference type="InterPro" id="IPR000092">
    <property type="entry name" value="Polyprenyl_synt"/>
</dbReference>
<reference evidence="8 9" key="1">
    <citation type="submission" date="2018-06" db="EMBL/GenBank/DDBJ databases">
        <authorList>
            <consortium name="Pathogen Informatics"/>
            <person name="Doyle S."/>
        </authorList>
    </citation>
    <scope>NUCLEOTIDE SEQUENCE [LARGE SCALE GENOMIC DNA]</scope>
    <source>
        <strain evidence="8 9">NCTC13102</strain>
    </source>
</reference>
<evidence type="ECO:0000313" key="8">
    <source>
        <dbReference type="EMBL" id="SQB98614.1"/>
    </source>
</evidence>
<evidence type="ECO:0000256" key="7">
    <source>
        <dbReference type="RuleBase" id="RU004466"/>
    </source>
</evidence>
<dbReference type="EMBL" id="UAWL01000006">
    <property type="protein sequence ID" value="SQB98614.1"/>
    <property type="molecule type" value="Genomic_DNA"/>
</dbReference>
<proteinExistence type="inferred from homology"/>
<dbReference type="SFLD" id="SFLDS00005">
    <property type="entry name" value="Isoprenoid_Synthase_Type_I"/>
    <property type="match status" value="1"/>
</dbReference>
<dbReference type="CDD" id="cd00685">
    <property type="entry name" value="Trans_IPPS_HT"/>
    <property type="match status" value="1"/>
</dbReference>
<accession>A0A2X3BFQ3</accession>
<sequence length="304" mass="34104">MAKESNIIESQGIESTLESYLKACKDFEDFLQHYKPEIDGFHPHFKKAFWEMLENGGKRFRPNLLFAVVEAHNPLLIPNAFLPSLALECLHTYSLIHDDLPCMDNATLRRAHPTLHTTYGETTAVLVGDGLNTFAFYLLSESKLAAYTKVALIKELALNGGIGGMIIGQAMDCFFENQKLDREKLQTIHTNKTAKLIATSLKMGGIIIDASQSYIDSLERFGLELGLFFQIRDDVIDVVLDSAKAGKTTQNDSAKNSYVNLLGLNEAKELLATYRQSLLSQIQGFSPKLARNLEYVLRDFFEEI</sequence>
<protein>
    <submittedName>
        <fullName evidence="8">Geranyltranstransferase</fullName>
        <ecNumber evidence="8">2.5.1.10</ecNumber>
    </submittedName>
</protein>
<keyword evidence="3 7" id="KW-0808">Transferase</keyword>
<dbReference type="SFLD" id="SFLDG01017">
    <property type="entry name" value="Polyprenyl_Transferase_Like"/>
    <property type="match status" value="1"/>
</dbReference>
<keyword evidence="5" id="KW-0460">Magnesium</keyword>
<evidence type="ECO:0000256" key="2">
    <source>
        <dbReference type="ARBA" id="ARBA00006706"/>
    </source>
</evidence>
<dbReference type="GO" id="GO:0046872">
    <property type="term" value="F:metal ion binding"/>
    <property type="evidence" value="ECO:0007669"/>
    <property type="project" value="UniProtKB-KW"/>
</dbReference>
<dbReference type="InterPro" id="IPR008949">
    <property type="entry name" value="Isoprenoid_synthase_dom_sf"/>
</dbReference>
<gene>
    <name evidence="8" type="primary">ispA</name>
    <name evidence="8" type="ORF">NCTC13102_01078</name>
</gene>
<dbReference type="RefSeq" id="WP_081714936.1">
    <property type="nucleotide sequence ID" value="NZ_JAERIV010000004.1"/>
</dbReference>
<dbReference type="SUPFAM" id="SSF48576">
    <property type="entry name" value="Terpenoid synthases"/>
    <property type="match status" value="1"/>
</dbReference>
<name>A0A2X3BFQ3_9HELI</name>
<evidence type="ECO:0000256" key="6">
    <source>
        <dbReference type="ARBA" id="ARBA00023229"/>
    </source>
</evidence>
<comment type="cofactor">
    <cofactor evidence="1">
        <name>Mg(2+)</name>
        <dbReference type="ChEBI" id="CHEBI:18420"/>
    </cofactor>
</comment>
<organism evidence="8 9">
    <name type="scientific">Helicobacter fennelliae</name>
    <dbReference type="NCBI Taxonomy" id="215"/>
    <lineage>
        <taxon>Bacteria</taxon>
        <taxon>Pseudomonadati</taxon>
        <taxon>Campylobacterota</taxon>
        <taxon>Epsilonproteobacteria</taxon>
        <taxon>Campylobacterales</taxon>
        <taxon>Helicobacteraceae</taxon>
        <taxon>Helicobacter</taxon>
    </lineage>
</organism>
<keyword evidence="6" id="KW-0414">Isoprene biosynthesis</keyword>
<dbReference type="EC" id="2.5.1.10" evidence="8"/>
<evidence type="ECO:0000256" key="4">
    <source>
        <dbReference type="ARBA" id="ARBA00022723"/>
    </source>
</evidence>
<dbReference type="FunFam" id="1.10.600.10:FF:000001">
    <property type="entry name" value="Geranylgeranyl diphosphate synthase"/>
    <property type="match status" value="1"/>
</dbReference>
<evidence type="ECO:0000256" key="1">
    <source>
        <dbReference type="ARBA" id="ARBA00001946"/>
    </source>
</evidence>